<dbReference type="InterPro" id="IPR001387">
    <property type="entry name" value="Cro/C1-type_HTH"/>
</dbReference>
<dbReference type="RefSeq" id="WP_010965174.1">
    <property type="nucleotide sequence ID" value="NC_003030.1"/>
</dbReference>
<name>Q97HY7_CLOAB</name>
<dbReference type="SUPFAM" id="SSF47413">
    <property type="entry name" value="lambda repressor-like DNA-binding domains"/>
    <property type="match status" value="1"/>
</dbReference>
<reference evidence="2 3" key="1">
    <citation type="journal article" date="2001" name="J. Bacteriol.">
        <title>Genome sequence and comparative analysis of the solvent-producing bacterium Clostridium acetobutylicum.</title>
        <authorList>
            <person name="Nolling J."/>
            <person name="Breton G."/>
            <person name="Omelchenko M.V."/>
            <person name="Makarova K.S."/>
            <person name="Zeng Q."/>
            <person name="Gibson R."/>
            <person name="Lee H.M."/>
            <person name="Dubois J."/>
            <person name="Qiu D."/>
            <person name="Hitti J."/>
            <person name="Wolf Y.I."/>
            <person name="Tatusov R.L."/>
            <person name="Sabathe F."/>
            <person name="Doucette-Stamm L."/>
            <person name="Soucaille P."/>
            <person name="Daly M.J."/>
            <person name="Bennett G.N."/>
            <person name="Koonin E.V."/>
            <person name="Smith D.R."/>
        </authorList>
    </citation>
    <scope>NUCLEOTIDE SEQUENCE [LARGE SCALE GENOMIC DNA]</scope>
    <source>
        <strain evidence="3">ATCC 824 / DSM 792 / JCM 1419 / LMG 5710 / VKM B-1787</strain>
    </source>
</reference>
<feature type="domain" description="HTH cro/C1-type" evidence="1">
    <location>
        <begin position="7"/>
        <end position="63"/>
    </location>
</feature>
<dbReference type="eggNOG" id="COG1476">
    <property type="taxonomic scope" value="Bacteria"/>
</dbReference>
<dbReference type="PATRIC" id="fig|272562.8.peg.2072"/>
<accession>Q97HY7</accession>
<sequence length="67" mass="8016">MSVKNHLKEIRMREYLIESKSEFARFLEVNEHAYIKWENEKSAPSMEVALMVAKKLNKKVDDIWYLG</sequence>
<dbReference type="OrthoDB" id="1928437at2"/>
<evidence type="ECO:0000313" key="2">
    <source>
        <dbReference type="EMBL" id="AAK79833.1"/>
    </source>
</evidence>
<protein>
    <submittedName>
        <fullName evidence="2">Predicted transcriptional regulator</fullName>
    </submittedName>
</protein>
<dbReference type="GO" id="GO:0003677">
    <property type="term" value="F:DNA binding"/>
    <property type="evidence" value="ECO:0007669"/>
    <property type="project" value="InterPro"/>
</dbReference>
<dbReference type="GeneID" id="44998359"/>
<dbReference type="HOGENOM" id="CLU_066192_44_6_9"/>
<dbReference type="AlphaFoldDB" id="Q97HY7"/>
<dbReference type="PROSITE" id="PS50943">
    <property type="entry name" value="HTH_CROC1"/>
    <property type="match status" value="1"/>
</dbReference>
<evidence type="ECO:0000259" key="1">
    <source>
        <dbReference type="PROSITE" id="PS50943"/>
    </source>
</evidence>
<proteinExistence type="predicted"/>
<dbReference type="KEGG" id="cac:CA_C1869"/>
<organism evidence="2 3">
    <name type="scientific">Clostridium acetobutylicum (strain ATCC 824 / DSM 792 / JCM 1419 / IAM 19013 / LMG 5710 / NBRC 13948 / NRRL B-527 / VKM B-1787 / 2291 / W)</name>
    <dbReference type="NCBI Taxonomy" id="272562"/>
    <lineage>
        <taxon>Bacteria</taxon>
        <taxon>Bacillati</taxon>
        <taxon>Bacillota</taxon>
        <taxon>Clostridia</taxon>
        <taxon>Eubacteriales</taxon>
        <taxon>Clostridiaceae</taxon>
        <taxon>Clostridium</taxon>
    </lineage>
</organism>
<dbReference type="Pfam" id="PF01381">
    <property type="entry name" value="HTH_3"/>
    <property type="match status" value="1"/>
</dbReference>
<keyword evidence="3" id="KW-1185">Reference proteome</keyword>
<dbReference type="EMBL" id="AE001437">
    <property type="protein sequence ID" value="AAK79833.1"/>
    <property type="molecule type" value="Genomic_DNA"/>
</dbReference>
<dbReference type="STRING" id="272562.CA_C1869"/>
<dbReference type="Gene3D" id="1.10.260.40">
    <property type="entry name" value="lambda repressor-like DNA-binding domains"/>
    <property type="match status" value="1"/>
</dbReference>
<gene>
    <name evidence="2" type="ordered locus">CA_C1869</name>
</gene>
<evidence type="ECO:0000313" key="3">
    <source>
        <dbReference type="Proteomes" id="UP000000814"/>
    </source>
</evidence>
<dbReference type="CDD" id="cd00093">
    <property type="entry name" value="HTH_XRE"/>
    <property type="match status" value="1"/>
</dbReference>
<dbReference type="InterPro" id="IPR010982">
    <property type="entry name" value="Lambda_DNA-bd_dom_sf"/>
</dbReference>
<dbReference type="Proteomes" id="UP000000814">
    <property type="component" value="Chromosome"/>
</dbReference>
<dbReference type="PIR" id="F97130">
    <property type="entry name" value="F97130"/>
</dbReference>